<proteinExistence type="inferred from homology"/>
<accession>A0A381T5H7</accession>
<keyword evidence="2" id="KW-0560">Oxidoreductase</keyword>
<evidence type="ECO:0000313" key="3">
    <source>
        <dbReference type="EMBL" id="SVA11446.1"/>
    </source>
</evidence>
<dbReference type="PRINTS" id="PR00081">
    <property type="entry name" value="GDHRDH"/>
</dbReference>
<dbReference type="InterPro" id="IPR036291">
    <property type="entry name" value="NAD(P)-bd_dom_sf"/>
</dbReference>
<dbReference type="FunFam" id="3.40.50.720:FF:000240">
    <property type="entry name" value="SDR family oxidoreductase"/>
    <property type="match status" value="1"/>
</dbReference>
<feature type="non-terminal residue" evidence="3">
    <location>
        <position position="1"/>
    </location>
</feature>
<dbReference type="PRINTS" id="PR00080">
    <property type="entry name" value="SDRFAMILY"/>
</dbReference>
<dbReference type="EMBL" id="UINC01004058">
    <property type="protein sequence ID" value="SVA11446.1"/>
    <property type="molecule type" value="Genomic_DNA"/>
</dbReference>
<dbReference type="InterPro" id="IPR020904">
    <property type="entry name" value="Sc_DH/Rdtase_CS"/>
</dbReference>
<comment type="similarity">
    <text evidence="1">Belongs to the short-chain dehydrogenases/reductases (SDR) family.</text>
</comment>
<dbReference type="GO" id="GO:0016616">
    <property type="term" value="F:oxidoreductase activity, acting on the CH-OH group of donors, NAD or NADP as acceptor"/>
    <property type="evidence" value="ECO:0007669"/>
    <property type="project" value="UniProtKB-ARBA"/>
</dbReference>
<dbReference type="Pfam" id="PF13561">
    <property type="entry name" value="adh_short_C2"/>
    <property type="match status" value="1"/>
</dbReference>
<dbReference type="SUPFAM" id="SSF51735">
    <property type="entry name" value="NAD(P)-binding Rossmann-fold domains"/>
    <property type="match status" value="1"/>
</dbReference>
<dbReference type="AlphaFoldDB" id="A0A381T5H7"/>
<gene>
    <name evidence="3" type="ORF">METZ01_LOCUS64300</name>
</gene>
<dbReference type="GO" id="GO:0005975">
    <property type="term" value="P:carbohydrate metabolic process"/>
    <property type="evidence" value="ECO:0007669"/>
    <property type="project" value="UniProtKB-ARBA"/>
</dbReference>
<dbReference type="Gene3D" id="3.40.50.720">
    <property type="entry name" value="NAD(P)-binding Rossmann-like Domain"/>
    <property type="match status" value="1"/>
</dbReference>
<evidence type="ECO:0000256" key="2">
    <source>
        <dbReference type="ARBA" id="ARBA00023002"/>
    </source>
</evidence>
<dbReference type="PANTHER" id="PTHR42760">
    <property type="entry name" value="SHORT-CHAIN DEHYDROGENASES/REDUCTASES FAMILY MEMBER"/>
    <property type="match status" value="1"/>
</dbReference>
<sequence length="255" mass="28528">VNYLNKFKLDNKISLVTGGAGGIGSEICKSLLDAGSKVIIADIDSKKSKKLLKKIKNKNIEYYKLDSTSEKNIKSLSRFILKKYKRLDVLVNCVGICFNKEAEKVKKKEWDKVINININSMFYVCKEFGKIFIKQKKGTIVNIGSNSGLIVDKPQPQASYNASKAAVHQLTKSLACEWSKYNIRVNAIAPGYVATEMTLLGRKKPHWFKYWIEMTPMKRLAEPSEIASVALFLASESSSYCTGSIISVDGGYTSW</sequence>
<dbReference type="PANTHER" id="PTHR42760:SF115">
    <property type="entry name" value="3-OXOACYL-[ACYL-CARRIER-PROTEIN] REDUCTASE FABG"/>
    <property type="match status" value="1"/>
</dbReference>
<evidence type="ECO:0000256" key="1">
    <source>
        <dbReference type="ARBA" id="ARBA00006484"/>
    </source>
</evidence>
<dbReference type="InterPro" id="IPR002347">
    <property type="entry name" value="SDR_fam"/>
</dbReference>
<reference evidence="3" key="1">
    <citation type="submission" date="2018-05" db="EMBL/GenBank/DDBJ databases">
        <authorList>
            <person name="Lanie J.A."/>
            <person name="Ng W.-L."/>
            <person name="Kazmierczak K.M."/>
            <person name="Andrzejewski T.M."/>
            <person name="Davidsen T.M."/>
            <person name="Wayne K.J."/>
            <person name="Tettelin H."/>
            <person name="Glass J.I."/>
            <person name="Rusch D."/>
            <person name="Podicherti R."/>
            <person name="Tsui H.-C.T."/>
            <person name="Winkler M.E."/>
        </authorList>
    </citation>
    <scope>NUCLEOTIDE SEQUENCE</scope>
</reference>
<dbReference type="PROSITE" id="PS00061">
    <property type="entry name" value="ADH_SHORT"/>
    <property type="match status" value="1"/>
</dbReference>
<organism evidence="3">
    <name type="scientific">marine metagenome</name>
    <dbReference type="NCBI Taxonomy" id="408172"/>
    <lineage>
        <taxon>unclassified sequences</taxon>
        <taxon>metagenomes</taxon>
        <taxon>ecological metagenomes</taxon>
    </lineage>
</organism>
<name>A0A381T5H7_9ZZZZ</name>
<protein>
    <submittedName>
        <fullName evidence="3">Uncharacterized protein</fullName>
    </submittedName>
</protein>